<comment type="caution">
    <text evidence="1">The sequence shown here is derived from an EMBL/GenBank/DDBJ whole genome shotgun (WGS) entry which is preliminary data.</text>
</comment>
<feature type="non-terminal residue" evidence="1">
    <location>
        <position position="1"/>
    </location>
</feature>
<protein>
    <submittedName>
        <fullName evidence="1">Uncharacterized protein</fullName>
    </submittedName>
</protein>
<evidence type="ECO:0000313" key="1">
    <source>
        <dbReference type="EMBL" id="GMS81799.1"/>
    </source>
</evidence>
<gene>
    <name evidence="1" type="ORF">PENTCL1PPCAC_3974</name>
</gene>
<name>A0AAV5SG07_9BILA</name>
<organism evidence="1 2">
    <name type="scientific">Pristionchus entomophagus</name>
    <dbReference type="NCBI Taxonomy" id="358040"/>
    <lineage>
        <taxon>Eukaryota</taxon>
        <taxon>Metazoa</taxon>
        <taxon>Ecdysozoa</taxon>
        <taxon>Nematoda</taxon>
        <taxon>Chromadorea</taxon>
        <taxon>Rhabditida</taxon>
        <taxon>Rhabditina</taxon>
        <taxon>Diplogasteromorpha</taxon>
        <taxon>Diplogasteroidea</taxon>
        <taxon>Neodiplogasteridae</taxon>
        <taxon>Pristionchus</taxon>
    </lineage>
</organism>
<evidence type="ECO:0000313" key="2">
    <source>
        <dbReference type="Proteomes" id="UP001432027"/>
    </source>
</evidence>
<sequence>NSLRTCLGELRPAPVKYYSALSVLSVNAGKDHNHRKYRQTVANAMSGDRIDECKREIDGLNSEIISLCKQIDPLATGTDIPVIVTAELNSSQPKSSSSIKTSMFAHRRRTGWPWRWIIS</sequence>
<dbReference type="AlphaFoldDB" id="A0AAV5SG07"/>
<dbReference type="EMBL" id="BTSX01000001">
    <property type="protein sequence ID" value="GMS81799.1"/>
    <property type="molecule type" value="Genomic_DNA"/>
</dbReference>
<reference evidence="1" key="1">
    <citation type="submission" date="2023-10" db="EMBL/GenBank/DDBJ databases">
        <title>Genome assembly of Pristionchus species.</title>
        <authorList>
            <person name="Yoshida K."/>
            <person name="Sommer R.J."/>
        </authorList>
    </citation>
    <scope>NUCLEOTIDE SEQUENCE</scope>
    <source>
        <strain evidence="1">RS0144</strain>
    </source>
</reference>
<dbReference type="Proteomes" id="UP001432027">
    <property type="component" value="Unassembled WGS sequence"/>
</dbReference>
<accession>A0AAV5SG07</accession>
<proteinExistence type="predicted"/>
<keyword evidence="2" id="KW-1185">Reference proteome</keyword>